<dbReference type="InterPro" id="IPR037473">
    <property type="entry name" value="Lcp-like"/>
</dbReference>
<evidence type="ECO:0000313" key="4">
    <source>
        <dbReference type="EMBL" id="KAL2041009.1"/>
    </source>
</evidence>
<gene>
    <name evidence="4" type="ORF">N7G274_006467</name>
</gene>
<feature type="transmembrane region" description="Helical" evidence="2">
    <location>
        <begin position="12"/>
        <end position="30"/>
    </location>
</feature>
<accession>A0ABR4A521</accession>
<name>A0ABR4A521_9LECA</name>
<feature type="compositionally biased region" description="Basic and acidic residues" evidence="1">
    <location>
        <begin position="111"/>
        <end position="123"/>
    </location>
</feature>
<organism evidence="4 5">
    <name type="scientific">Stereocaulon virgatum</name>
    <dbReference type="NCBI Taxonomy" id="373712"/>
    <lineage>
        <taxon>Eukaryota</taxon>
        <taxon>Fungi</taxon>
        <taxon>Dikarya</taxon>
        <taxon>Ascomycota</taxon>
        <taxon>Pezizomycotina</taxon>
        <taxon>Lecanoromycetes</taxon>
        <taxon>OSLEUM clade</taxon>
        <taxon>Lecanoromycetidae</taxon>
        <taxon>Lecanorales</taxon>
        <taxon>Lecanorineae</taxon>
        <taxon>Stereocaulaceae</taxon>
        <taxon>Stereocaulon</taxon>
    </lineage>
</organism>
<evidence type="ECO:0000259" key="3">
    <source>
        <dbReference type="Pfam" id="PF09995"/>
    </source>
</evidence>
<feature type="domain" description="ER-bound oxygenase mpaB/mpaB'/Rubber oxygenase catalytic" evidence="3">
    <location>
        <begin position="179"/>
        <end position="400"/>
    </location>
</feature>
<keyword evidence="2" id="KW-0472">Membrane</keyword>
<dbReference type="EMBL" id="JBEFKJ010000019">
    <property type="protein sequence ID" value="KAL2041009.1"/>
    <property type="molecule type" value="Genomic_DNA"/>
</dbReference>
<dbReference type="PANTHER" id="PTHR37539:SF1">
    <property type="entry name" value="ER-BOUND OXYGENASE MPAB_MPAB'_RUBBER OXYGENASE CATALYTIC DOMAIN-CONTAINING PROTEIN"/>
    <property type="match status" value="1"/>
</dbReference>
<sequence>MTLLFCREAKSISVCLQLFPFIHILVLYWLSFFPSIYRIMAWPNPFYRRDENTRTVYGYTFQLTTEHLTPEETQPMKHSYDLLGEQALERLNAISPPPRSDLPRNNSSNRAPKERSRVPDISEEPTEAKRDLYLLLRDNAENDEVLRKLWAEVTTVPEWVDWEQISRGQDVFYRYGGPALTGLAFQSLLGGMGAARVVETLARTGGFSTKVARHRLFETTQHILQCTISLSSIQPGGAGHASSIRVRLLHAAVRQRIMKLAQSRPDYYDVSAWGIPINDLDCIATIGTFSATLIWLSFPRQGIWLTKQEIIDYIALWRYIAYLTGTPTAPFETPEKAKMTMEALIMYEVKPTRTGNVLASNIIKSLAGQPPGYASVESLLVNARWLNGGELCDDLGLGRPPFYYWALVVGQCFFFMGICYTYRAIPYLDRKKIAVSPYISSY</sequence>
<keyword evidence="2" id="KW-1133">Transmembrane helix</keyword>
<keyword evidence="5" id="KW-1185">Reference proteome</keyword>
<evidence type="ECO:0000256" key="2">
    <source>
        <dbReference type="SAM" id="Phobius"/>
    </source>
</evidence>
<dbReference type="PANTHER" id="PTHR37539">
    <property type="entry name" value="SECRETED PROTEIN-RELATED"/>
    <property type="match status" value="1"/>
</dbReference>
<feature type="region of interest" description="Disordered" evidence="1">
    <location>
        <begin position="94"/>
        <end position="123"/>
    </location>
</feature>
<dbReference type="Proteomes" id="UP001590950">
    <property type="component" value="Unassembled WGS sequence"/>
</dbReference>
<evidence type="ECO:0000313" key="5">
    <source>
        <dbReference type="Proteomes" id="UP001590950"/>
    </source>
</evidence>
<comment type="caution">
    <text evidence="4">The sequence shown here is derived from an EMBL/GenBank/DDBJ whole genome shotgun (WGS) entry which is preliminary data.</text>
</comment>
<evidence type="ECO:0000256" key="1">
    <source>
        <dbReference type="SAM" id="MobiDB-lite"/>
    </source>
</evidence>
<dbReference type="Pfam" id="PF09995">
    <property type="entry name" value="MPAB_Lcp_cat"/>
    <property type="match status" value="1"/>
</dbReference>
<protein>
    <recommendedName>
        <fullName evidence="3">ER-bound oxygenase mpaB/mpaB'/Rubber oxygenase catalytic domain-containing protein</fullName>
    </recommendedName>
</protein>
<dbReference type="InterPro" id="IPR018713">
    <property type="entry name" value="MPAB/Lcp_cat_dom"/>
</dbReference>
<proteinExistence type="predicted"/>
<reference evidence="4 5" key="1">
    <citation type="submission" date="2024-09" db="EMBL/GenBank/DDBJ databases">
        <title>Rethinking Asexuality: The Enigmatic Case of Functional Sexual Genes in Lepraria (Stereocaulaceae).</title>
        <authorList>
            <person name="Doellman M."/>
            <person name="Sun Y."/>
            <person name="Barcenas-Pena A."/>
            <person name="Lumbsch H.T."/>
            <person name="Grewe F."/>
        </authorList>
    </citation>
    <scope>NUCLEOTIDE SEQUENCE [LARGE SCALE GENOMIC DNA]</scope>
    <source>
        <strain evidence="4 5">Mercado 3170</strain>
    </source>
</reference>
<keyword evidence="2" id="KW-0812">Transmembrane</keyword>
<feature type="transmembrane region" description="Helical" evidence="2">
    <location>
        <begin position="402"/>
        <end position="422"/>
    </location>
</feature>